<comment type="similarity">
    <text evidence="2 10">Belongs to the gluconokinase GntK/GntV family.</text>
</comment>
<dbReference type="FunFam" id="3.40.50.300:FF:000522">
    <property type="entry name" value="Gluconokinase"/>
    <property type="match status" value="1"/>
</dbReference>
<protein>
    <recommendedName>
        <fullName evidence="3 10">Gluconokinase</fullName>
        <ecNumber evidence="3 10">2.7.1.12</ecNumber>
    </recommendedName>
</protein>
<dbReference type="PATRIC" id="fig|52.7.peg.3978"/>
<dbReference type="SUPFAM" id="SSF52540">
    <property type="entry name" value="P-loop containing nucleoside triphosphate hydrolases"/>
    <property type="match status" value="1"/>
</dbReference>
<dbReference type="EC" id="2.7.1.12" evidence="3 10"/>
<name>A0A0K1EFJ2_CHOCO</name>
<evidence type="ECO:0000256" key="8">
    <source>
        <dbReference type="ARBA" id="ARBA00023064"/>
    </source>
</evidence>
<evidence type="ECO:0000313" key="12">
    <source>
        <dbReference type="Proteomes" id="UP000067626"/>
    </source>
</evidence>
<organism evidence="11 12">
    <name type="scientific">Chondromyces crocatus</name>
    <dbReference type="NCBI Taxonomy" id="52"/>
    <lineage>
        <taxon>Bacteria</taxon>
        <taxon>Pseudomonadati</taxon>
        <taxon>Myxococcota</taxon>
        <taxon>Polyangia</taxon>
        <taxon>Polyangiales</taxon>
        <taxon>Polyangiaceae</taxon>
        <taxon>Chondromyces</taxon>
    </lineage>
</organism>
<evidence type="ECO:0000256" key="7">
    <source>
        <dbReference type="ARBA" id="ARBA00022840"/>
    </source>
</evidence>
<keyword evidence="5 10" id="KW-0547">Nucleotide-binding</keyword>
<dbReference type="Gene3D" id="3.40.50.300">
    <property type="entry name" value="P-loop containing nucleotide triphosphate hydrolases"/>
    <property type="match status" value="1"/>
</dbReference>
<evidence type="ECO:0000256" key="9">
    <source>
        <dbReference type="ARBA" id="ARBA00048090"/>
    </source>
</evidence>
<dbReference type="InterPro" id="IPR027417">
    <property type="entry name" value="P-loop_NTPase"/>
</dbReference>
<evidence type="ECO:0000256" key="1">
    <source>
        <dbReference type="ARBA" id="ARBA00004761"/>
    </source>
</evidence>
<evidence type="ECO:0000256" key="5">
    <source>
        <dbReference type="ARBA" id="ARBA00022741"/>
    </source>
</evidence>
<comment type="catalytic activity">
    <reaction evidence="9 10">
        <text>D-gluconate + ATP = 6-phospho-D-gluconate + ADP + H(+)</text>
        <dbReference type="Rhea" id="RHEA:19433"/>
        <dbReference type="ChEBI" id="CHEBI:15378"/>
        <dbReference type="ChEBI" id="CHEBI:18391"/>
        <dbReference type="ChEBI" id="CHEBI:30616"/>
        <dbReference type="ChEBI" id="CHEBI:58759"/>
        <dbReference type="ChEBI" id="CHEBI:456216"/>
        <dbReference type="EC" id="2.7.1.12"/>
    </reaction>
</comment>
<dbReference type="EMBL" id="CP012159">
    <property type="protein sequence ID" value="AKT39467.1"/>
    <property type="molecule type" value="Genomic_DNA"/>
</dbReference>
<dbReference type="PANTHER" id="PTHR43442">
    <property type="entry name" value="GLUCONOKINASE-RELATED"/>
    <property type="match status" value="1"/>
</dbReference>
<dbReference type="GO" id="GO:0005524">
    <property type="term" value="F:ATP binding"/>
    <property type="evidence" value="ECO:0007669"/>
    <property type="project" value="UniProtKB-KW"/>
</dbReference>
<evidence type="ECO:0000256" key="2">
    <source>
        <dbReference type="ARBA" id="ARBA00008420"/>
    </source>
</evidence>
<evidence type="ECO:0000256" key="3">
    <source>
        <dbReference type="ARBA" id="ARBA00012054"/>
    </source>
</evidence>
<dbReference type="AlphaFoldDB" id="A0A0K1EFJ2"/>
<evidence type="ECO:0000256" key="6">
    <source>
        <dbReference type="ARBA" id="ARBA00022777"/>
    </source>
</evidence>
<proteinExistence type="inferred from homology"/>
<comment type="pathway">
    <text evidence="1">Carbohydrate acid metabolism.</text>
</comment>
<dbReference type="RefSeq" id="WP_050431546.1">
    <property type="nucleotide sequence ID" value="NZ_CP012159.1"/>
</dbReference>
<evidence type="ECO:0000256" key="10">
    <source>
        <dbReference type="RuleBase" id="RU363066"/>
    </source>
</evidence>
<keyword evidence="7 10" id="KW-0067">ATP-binding</keyword>
<dbReference type="KEGG" id="ccro:CMC5_036140"/>
<dbReference type="GO" id="GO:0005737">
    <property type="term" value="C:cytoplasm"/>
    <property type="evidence" value="ECO:0007669"/>
    <property type="project" value="TreeGrafter"/>
</dbReference>
<keyword evidence="4 10" id="KW-0808">Transferase</keyword>
<dbReference type="CDD" id="cd02021">
    <property type="entry name" value="GntK"/>
    <property type="match status" value="1"/>
</dbReference>
<dbReference type="Proteomes" id="UP000067626">
    <property type="component" value="Chromosome"/>
</dbReference>
<keyword evidence="8" id="KW-0311">Gluconate utilization</keyword>
<dbReference type="STRING" id="52.CMC5_036140"/>
<dbReference type="Pfam" id="PF13671">
    <property type="entry name" value="AAA_33"/>
    <property type="match status" value="1"/>
</dbReference>
<accession>A0A0K1EFJ2</accession>
<dbReference type="PRINTS" id="PR01100">
    <property type="entry name" value="SHIKIMTKNASE"/>
</dbReference>
<evidence type="ECO:0000256" key="4">
    <source>
        <dbReference type="ARBA" id="ARBA00022679"/>
    </source>
</evidence>
<dbReference type="PANTHER" id="PTHR43442:SF3">
    <property type="entry name" value="GLUCONOKINASE-RELATED"/>
    <property type="match status" value="1"/>
</dbReference>
<keyword evidence="12" id="KW-1185">Reference proteome</keyword>
<gene>
    <name evidence="11" type="primary">gntK</name>
    <name evidence="11" type="ORF">CMC5_036140</name>
</gene>
<keyword evidence="6 10" id="KW-0418">Kinase</keyword>
<dbReference type="GO" id="GO:0046316">
    <property type="term" value="F:gluconokinase activity"/>
    <property type="evidence" value="ECO:0007669"/>
    <property type="project" value="UniProtKB-EC"/>
</dbReference>
<reference evidence="11 12" key="1">
    <citation type="submission" date="2015-07" db="EMBL/GenBank/DDBJ databases">
        <title>Genome analysis of myxobacterium Chondromyces crocatus Cm c5 reveals a high potential for natural compound synthesis and the genetic basis for the loss of fruiting body formation.</title>
        <authorList>
            <person name="Zaburannyi N."/>
            <person name="Bunk B."/>
            <person name="Maier J."/>
            <person name="Overmann J."/>
            <person name="Mueller R."/>
        </authorList>
    </citation>
    <scope>NUCLEOTIDE SEQUENCE [LARGE SCALE GENOMIC DNA]</scope>
    <source>
        <strain evidence="11 12">Cm c5</strain>
    </source>
</reference>
<evidence type="ECO:0000313" key="11">
    <source>
        <dbReference type="EMBL" id="AKT39467.1"/>
    </source>
</evidence>
<dbReference type="OrthoDB" id="9800332at2"/>
<dbReference type="InterPro" id="IPR006001">
    <property type="entry name" value="Therm_gnt_kin"/>
</dbReference>
<dbReference type="GO" id="GO:0019521">
    <property type="term" value="P:D-gluconate metabolic process"/>
    <property type="evidence" value="ECO:0007669"/>
    <property type="project" value="UniProtKB-KW"/>
</dbReference>
<sequence length="161" mass="17670">MVILVLGVSGAGKTTVGQKLAEAIGARFCDADDLHPRANLDKMAHGIPLDDDDRAPWLATLRRSIEQWLREDGDTVLACSALKASYRDLLAGDEVRVRLVFLRVPIEVARARVTERKGHFMPPGLLESQFEALEEPGDAIVVDATRPPDTLVHDIRVALAR</sequence>
<dbReference type="NCBIfam" id="TIGR01313">
    <property type="entry name" value="therm_gnt_kin"/>
    <property type="match status" value="1"/>
</dbReference>